<reference evidence="2" key="1">
    <citation type="submission" date="2020-06" db="EMBL/GenBank/DDBJ databases">
        <authorList>
            <person name="Dong N."/>
        </authorList>
    </citation>
    <scope>NUCLEOTIDE SEQUENCE</scope>
    <source>
        <strain evidence="2">R1692</strain>
    </source>
</reference>
<keyword evidence="3" id="KW-1185">Reference proteome</keyword>
<dbReference type="RefSeq" id="WP_286651418.1">
    <property type="nucleotide sequence ID" value="NZ_JACAGK010000027.1"/>
</dbReference>
<sequence length="81" mass="8399">MLAIAGVLITSSALAMSGSTLQSPTHYNANSSSGSPDWQPIPNGYSVDCTASESQLCTAVKIGDNFVPTADRGIAELIEIR</sequence>
<evidence type="ECO:0000313" key="2">
    <source>
        <dbReference type="EMBL" id="MDM1048704.1"/>
    </source>
</evidence>
<protein>
    <submittedName>
        <fullName evidence="2">Uncharacterized protein</fullName>
    </submittedName>
</protein>
<name>A0ABT7NN90_9SPHI</name>
<evidence type="ECO:0000256" key="1">
    <source>
        <dbReference type="SAM" id="SignalP"/>
    </source>
</evidence>
<reference evidence="2" key="2">
    <citation type="journal article" date="2022" name="Sci. Total Environ.">
        <title>Prevalence, transmission, and molecular epidemiology of tet(X)-positive bacteria among humans, animals, and environmental niches in China: An epidemiological, and genomic-based study.</title>
        <authorList>
            <person name="Dong N."/>
            <person name="Zeng Y."/>
            <person name="Cai C."/>
            <person name="Sun C."/>
            <person name="Lu J."/>
            <person name="Liu C."/>
            <person name="Zhou H."/>
            <person name="Sun Q."/>
            <person name="Shu L."/>
            <person name="Wang H."/>
            <person name="Wang Y."/>
            <person name="Wang S."/>
            <person name="Wu C."/>
            <person name="Chan E.W."/>
            <person name="Chen G."/>
            <person name="Shen Z."/>
            <person name="Chen S."/>
            <person name="Zhang R."/>
        </authorList>
    </citation>
    <scope>NUCLEOTIDE SEQUENCE</scope>
    <source>
        <strain evidence="2">R1692</strain>
    </source>
</reference>
<feature type="chain" id="PRO_5046469782" evidence="1">
    <location>
        <begin position="16"/>
        <end position="81"/>
    </location>
</feature>
<evidence type="ECO:0000313" key="3">
    <source>
        <dbReference type="Proteomes" id="UP001170954"/>
    </source>
</evidence>
<comment type="caution">
    <text evidence="2">The sequence shown here is derived from an EMBL/GenBank/DDBJ whole genome shotgun (WGS) entry which is preliminary data.</text>
</comment>
<proteinExistence type="predicted"/>
<keyword evidence="1" id="KW-0732">Signal</keyword>
<accession>A0ABT7NN90</accession>
<dbReference type="Proteomes" id="UP001170954">
    <property type="component" value="Unassembled WGS sequence"/>
</dbReference>
<feature type="signal peptide" evidence="1">
    <location>
        <begin position="1"/>
        <end position="15"/>
    </location>
</feature>
<gene>
    <name evidence="2" type="ORF">HX018_10680</name>
</gene>
<organism evidence="2 3">
    <name type="scientific">Sphingobacterium hotanense</name>
    <dbReference type="NCBI Taxonomy" id="649196"/>
    <lineage>
        <taxon>Bacteria</taxon>
        <taxon>Pseudomonadati</taxon>
        <taxon>Bacteroidota</taxon>
        <taxon>Sphingobacteriia</taxon>
        <taxon>Sphingobacteriales</taxon>
        <taxon>Sphingobacteriaceae</taxon>
        <taxon>Sphingobacterium</taxon>
    </lineage>
</organism>
<dbReference type="EMBL" id="JACAGK010000027">
    <property type="protein sequence ID" value="MDM1048704.1"/>
    <property type="molecule type" value="Genomic_DNA"/>
</dbReference>